<name>A0A0T7F8E3_NEOGA</name>
<dbReference type="SUPFAM" id="SSF143011">
    <property type="entry name" value="RelE-like"/>
    <property type="match status" value="1"/>
</dbReference>
<protein>
    <submittedName>
        <fullName evidence="1">Plasmid maintenance system killer</fullName>
    </submittedName>
</protein>
<dbReference type="PANTHER" id="PTHR40266">
    <property type="entry name" value="TOXIN HIGB-1"/>
    <property type="match status" value="1"/>
</dbReference>
<reference evidence="1 2" key="1">
    <citation type="submission" date="2014-08" db="EMBL/GenBank/DDBJ databases">
        <authorList>
            <person name="Chen Y.-H."/>
        </authorList>
    </citation>
    <scope>NUCLEOTIDE SEQUENCE [LARGE SCALE GENOMIC DNA]</scope>
</reference>
<dbReference type="Proteomes" id="UP000046176">
    <property type="component" value="Unassembled WGS sequence"/>
</dbReference>
<evidence type="ECO:0000313" key="1">
    <source>
        <dbReference type="EMBL" id="CDZ31312.1"/>
    </source>
</evidence>
<dbReference type="OrthoDB" id="9801102at2"/>
<dbReference type="RefSeq" id="WP_046664474.1">
    <property type="nucleotide sequence ID" value="NZ_CCRH01000001.1"/>
</dbReference>
<dbReference type="Gene3D" id="3.30.2310.20">
    <property type="entry name" value="RelE-like"/>
    <property type="match status" value="1"/>
</dbReference>
<dbReference type="EMBL" id="CCRH01000001">
    <property type="protein sequence ID" value="CDZ31312.1"/>
    <property type="molecule type" value="Genomic_DNA"/>
</dbReference>
<dbReference type="InterPro" id="IPR007711">
    <property type="entry name" value="HigB-1"/>
</dbReference>
<dbReference type="PANTHER" id="PTHR40266:SF2">
    <property type="entry name" value="TOXIN HIGB-1"/>
    <property type="match status" value="1"/>
</dbReference>
<dbReference type="InterPro" id="IPR035093">
    <property type="entry name" value="RelE/ParE_toxin_dom_sf"/>
</dbReference>
<accession>A0A0T7F8E3</accession>
<organism evidence="1 2">
    <name type="scientific">Neorhizobium galegae bv. officinalis</name>
    <dbReference type="NCBI Taxonomy" id="323656"/>
    <lineage>
        <taxon>Bacteria</taxon>
        <taxon>Pseudomonadati</taxon>
        <taxon>Pseudomonadota</taxon>
        <taxon>Alphaproteobacteria</taxon>
        <taxon>Hyphomicrobiales</taxon>
        <taxon>Rhizobiaceae</taxon>
        <taxon>Rhizobium/Agrobacterium group</taxon>
        <taxon>Neorhizobium</taxon>
    </lineage>
</organism>
<dbReference type="Pfam" id="PF05015">
    <property type="entry name" value="HigB-like_toxin"/>
    <property type="match status" value="1"/>
</dbReference>
<sequence>MIISFRDDWLRDFFVVDAHAKKIPSDIESRLFRKLQMIDDSMTDQDLRVPPSNHFEKLRGNLDGFCSIRINRQWRLVFRWDGAKGEARDIYLDDHSYR</sequence>
<evidence type="ECO:0000313" key="2">
    <source>
        <dbReference type="Proteomes" id="UP000046176"/>
    </source>
</evidence>
<proteinExistence type="predicted"/>
<dbReference type="AlphaFoldDB" id="A0A0T7F8E3"/>
<gene>
    <name evidence="1" type="ORF">NGAL_HAMBI1145_00730</name>
</gene>